<organism evidence="2">
    <name type="scientific">Haptolina brevifila</name>
    <dbReference type="NCBI Taxonomy" id="156173"/>
    <lineage>
        <taxon>Eukaryota</taxon>
        <taxon>Haptista</taxon>
        <taxon>Haptophyta</taxon>
        <taxon>Prymnesiophyceae</taxon>
        <taxon>Prymnesiales</taxon>
        <taxon>Prymnesiaceae</taxon>
        <taxon>Haptolina</taxon>
    </lineage>
</organism>
<dbReference type="EMBL" id="HBGU01032468">
    <property type="protein sequence ID" value="CAD9455632.1"/>
    <property type="molecule type" value="Transcribed_RNA"/>
</dbReference>
<reference evidence="2" key="1">
    <citation type="submission" date="2021-01" db="EMBL/GenBank/DDBJ databases">
        <authorList>
            <person name="Corre E."/>
            <person name="Pelletier E."/>
            <person name="Niang G."/>
            <person name="Scheremetjew M."/>
            <person name="Finn R."/>
            <person name="Kale V."/>
            <person name="Holt S."/>
            <person name="Cochrane G."/>
            <person name="Meng A."/>
            <person name="Brown T."/>
            <person name="Cohen L."/>
        </authorList>
    </citation>
    <scope>NUCLEOTIDE SEQUENCE</scope>
    <source>
        <strain evidence="2">UTEX LB 985</strain>
    </source>
</reference>
<feature type="compositionally biased region" description="Basic residues" evidence="1">
    <location>
        <begin position="266"/>
        <end position="295"/>
    </location>
</feature>
<proteinExistence type="predicted"/>
<dbReference type="AlphaFoldDB" id="A0A7S2GKR8"/>
<gene>
    <name evidence="2" type="ORF">CBRE1094_LOCUS17718</name>
</gene>
<feature type="region of interest" description="Disordered" evidence="1">
    <location>
        <begin position="35"/>
        <end position="83"/>
    </location>
</feature>
<evidence type="ECO:0000313" key="2">
    <source>
        <dbReference type="EMBL" id="CAD9455632.1"/>
    </source>
</evidence>
<protein>
    <submittedName>
        <fullName evidence="2">Uncharacterized protein</fullName>
    </submittedName>
</protein>
<feature type="region of interest" description="Disordered" evidence="1">
    <location>
        <begin position="254"/>
        <end position="295"/>
    </location>
</feature>
<accession>A0A7S2GKR8</accession>
<sequence>MAAAGMHPMGGCMAAAGMQPYCMPARLMLNGIVGNRRQQRSSSSRRANRLARESGCTEPSTVTTTTSTTTSSTSEPAATPTWSTADLRDKLGDDYNPASAAAEAAAAVGVAHAAMAAVASSSAAHGAAGDEDADGEAEPLPSEPVSLNEELLSIEQKDSVSAAASVALRKAVNILIDHGRHEAVTWEANNQLEAPAFSNAMGGAGEGHASVTETAQNGAALNGGSPSTLLLSSELATNGIQAMTAVGTVPAPVVPKKEVHGLPLGRRPRSSRRRQRTPHAHPHSRPRSSRRRSRR</sequence>
<feature type="region of interest" description="Disordered" evidence="1">
    <location>
        <begin position="125"/>
        <end position="145"/>
    </location>
</feature>
<evidence type="ECO:0000256" key="1">
    <source>
        <dbReference type="SAM" id="MobiDB-lite"/>
    </source>
</evidence>
<feature type="compositionally biased region" description="Low complexity" evidence="1">
    <location>
        <begin position="57"/>
        <end position="83"/>
    </location>
</feature>
<name>A0A7S2GKR8_9EUKA</name>